<comment type="subunit">
    <text evidence="11">Heterodimer of subunit A (variable subunit) and subunit B (catalytic subunit). Heterodimeric FTR forms a complex with ferredoxin and thioredoxin.</text>
</comment>
<evidence type="ECO:0000256" key="2">
    <source>
        <dbReference type="ARBA" id="ARBA00003945"/>
    </source>
</evidence>
<comment type="caution">
    <text evidence="14">The sequence shown here is derived from an EMBL/GenBank/DDBJ whole genome shotgun (WGS) entry which is preliminary data.</text>
</comment>
<keyword evidence="7" id="KW-0560">Oxidoreductase</keyword>
<keyword evidence="9" id="KW-0411">Iron-sulfur</keyword>
<evidence type="ECO:0000256" key="9">
    <source>
        <dbReference type="ARBA" id="ARBA00023014"/>
    </source>
</evidence>
<name>A0A8J6NQZ1_9BACT</name>
<evidence type="ECO:0000256" key="4">
    <source>
        <dbReference type="ARBA" id="ARBA00012358"/>
    </source>
</evidence>
<dbReference type="PANTHER" id="PTHR35113:SF1">
    <property type="entry name" value="FERREDOXIN-THIOREDOXIN REDUCTASE CATALYTIC CHAIN, CHLOROPLASTIC"/>
    <property type="match status" value="1"/>
</dbReference>
<dbReference type="SUPFAM" id="SSF57662">
    <property type="entry name" value="Ferredoxin thioredoxin reductase (FTR), catalytic beta chain"/>
    <property type="match status" value="1"/>
</dbReference>
<comment type="cofactor">
    <cofactor evidence="1">
        <name>[4Fe-4S] cluster</name>
        <dbReference type="ChEBI" id="CHEBI:49883"/>
    </cofactor>
</comment>
<dbReference type="Pfam" id="PF02943">
    <property type="entry name" value="FeThRed_B"/>
    <property type="match status" value="1"/>
</dbReference>
<protein>
    <recommendedName>
        <fullName evidence="4">ferredoxin:thioredoxin reductase</fullName>
        <ecNumber evidence="4">1.8.7.2</ecNumber>
    </recommendedName>
    <alternativeName>
        <fullName evidence="12">Ferredoxin-thioredoxin reductase subunit B</fullName>
    </alternativeName>
</protein>
<keyword evidence="10" id="KW-1015">Disulfide bond</keyword>
<evidence type="ECO:0000256" key="7">
    <source>
        <dbReference type="ARBA" id="ARBA00023002"/>
    </source>
</evidence>
<comment type="catalytic activity">
    <reaction evidence="13">
        <text>[thioredoxin]-disulfide + 2 reduced [2Fe-2S]-[ferredoxin] + 2 H(+) = [thioredoxin]-dithiol + 2 oxidized [2Fe-2S]-[ferredoxin]</text>
        <dbReference type="Rhea" id="RHEA:42336"/>
        <dbReference type="Rhea" id="RHEA-COMP:10000"/>
        <dbReference type="Rhea" id="RHEA-COMP:10001"/>
        <dbReference type="Rhea" id="RHEA-COMP:10698"/>
        <dbReference type="Rhea" id="RHEA-COMP:10700"/>
        <dbReference type="ChEBI" id="CHEBI:15378"/>
        <dbReference type="ChEBI" id="CHEBI:29950"/>
        <dbReference type="ChEBI" id="CHEBI:33737"/>
        <dbReference type="ChEBI" id="CHEBI:33738"/>
        <dbReference type="ChEBI" id="CHEBI:50058"/>
        <dbReference type="EC" id="1.8.7.2"/>
    </reaction>
</comment>
<dbReference type="EMBL" id="JACNJH010000101">
    <property type="protein sequence ID" value="MBC8360694.1"/>
    <property type="molecule type" value="Genomic_DNA"/>
</dbReference>
<keyword evidence="6" id="KW-0479">Metal-binding</keyword>
<organism evidence="14 15">
    <name type="scientific">Candidatus Desulfatibia profunda</name>
    <dbReference type="NCBI Taxonomy" id="2841695"/>
    <lineage>
        <taxon>Bacteria</taxon>
        <taxon>Pseudomonadati</taxon>
        <taxon>Thermodesulfobacteriota</taxon>
        <taxon>Desulfobacteria</taxon>
        <taxon>Desulfobacterales</taxon>
        <taxon>Desulfobacterales incertae sedis</taxon>
        <taxon>Candidatus Desulfatibia</taxon>
    </lineage>
</organism>
<dbReference type="Proteomes" id="UP000603434">
    <property type="component" value="Unassembled WGS sequence"/>
</dbReference>
<evidence type="ECO:0000256" key="10">
    <source>
        <dbReference type="ARBA" id="ARBA00023157"/>
    </source>
</evidence>
<reference evidence="14 15" key="1">
    <citation type="submission" date="2020-08" db="EMBL/GenBank/DDBJ databases">
        <title>Bridging the membrane lipid divide: bacteria of the FCB group superphylum have the potential to synthesize archaeal ether lipids.</title>
        <authorList>
            <person name="Villanueva L."/>
            <person name="Von Meijenfeldt F.A.B."/>
            <person name="Westbye A.B."/>
            <person name="Yadav S."/>
            <person name="Hopmans E.C."/>
            <person name="Dutilh B.E."/>
            <person name="Sinninghe Damste J.S."/>
        </authorList>
    </citation>
    <scope>NUCLEOTIDE SEQUENCE [LARGE SCALE GENOMIC DNA]</scope>
    <source>
        <strain evidence="14">NIOZ-UU30</strain>
    </source>
</reference>
<dbReference type="Gene3D" id="3.90.460.10">
    <property type="entry name" value="Ferredoxin thioredoxin reductase catalytic beta subunit"/>
    <property type="match status" value="1"/>
</dbReference>
<dbReference type="GO" id="GO:0051539">
    <property type="term" value="F:4 iron, 4 sulfur cluster binding"/>
    <property type="evidence" value="ECO:0007669"/>
    <property type="project" value="UniProtKB-KW"/>
</dbReference>
<dbReference type="GO" id="GO:0016730">
    <property type="term" value="F:oxidoreductase activity, acting on iron-sulfur proteins as donors"/>
    <property type="evidence" value="ECO:0007669"/>
    <property type="project" value="InterPro"/>
</dbReference>
<evidence type="ECO:0000256" key="12">
    <source>
        <dbReference type="ARBA" id="ARBA00030295"/>
    </source>
</evidence>
<evidence type="ECO:0000256" key="13">
    <source>
        <dbReference type="ARBA" id="ARBA00048150"/>
    </source>
</evidence>
<evidence type="ECO:0000256" key="3">
    <source>
        <dbReference type="ARBA" id="ARBA00007941"/>
    </source>
</evidence>
<dbReference type="InterPro" id="IPR004209">
    <property type="entry name" value="FTR_bsu"/>
</dbReference>
<dbReference type="AlphaFoldDB" id="A0A8J6NQZ1"/>
<dbReference type="EC" id="1.8.7.2" evidence="4"/>
<evidence type="ECO:0000256" key="8">
    <source>
        <dbReference type="ARBA" id="ARBA00023004"/>
    </source>
</evidence>
<keyword evidence="8" id="KW-0408">Iron</keyword>
<dbReference type="PANTHER" id="PTHR35113">
    <property type="entry name" value="FERREDOXIN-THIOREDOXIN REDUCTASE CATALYTIC CHAIN, CHLOROPLASTIC"/>
    <property type="match status" value="1"/>
</dbReference>
<keyword evidence="5" id="KW-0004">4Fe-4S</keyword>
<comment type="similarity">
    <text evidence="3">Belongs to the ferredoxin thioredoxin reductase beta subunit family.</text>
</comment>
<evidence type="ECO:0000313" key="14">
    <source>
        <dbReference type="EMBL" id="MBC8360694.1"/>
    </source>
</evidence>
<evidence type="ECO:0000256" key="1">
    <source>
        <dbReference type="ARBA" id="ARBA00001966"/>
    </source>
</evidence>
<dbReference type="GO" id="GO:0046872">
    <property type="term" value="F:metal ion binding"/>
    <property type="evidence" value="ECO:0007669"/>
    <property type="project" value="UniProtKB-KW"/>
</dbReference>
<dbReference type="InterPro" id="IPR036644">
    <property type="entry name" value="FTR_bsu_sf"/>
</dbReference>
<evidence type="ECO:0000256" key="6">
    <source>
        <dbReference type="ARBA" id="ARBA00022723"/>
    </source>
</evidence>
<proteinExistence type="inferred from homology"/>
<evidence type="ECO:0000256" key="5">
    <source>
        <dbReference type="ARBA" id="ARBA00022485"/>
    </source>
</evidence>
<evidence type="ECO:0000313" key="15">
    <source>
        <dbReference type="Proteomes" id="UP000603434"/>
    </source>
</evidence>
<gene>
    <name evidence="14" type="ORF">H8E23_04795</name>
</gene>
<evidence type="ECO:0000256" key="11">
    <source>
        <dbReference type="ARBA" id="ARBA00026011"/>
    </source>
</evidence>
<comment type="function">
    <text evidence="2">Catalytic subunit of the ferredoxin-thioredoxin reductase (FTR), which catalyzes the two-electron reduction of thioredoxins by the electrons provided by reduced ferredoxin.</text>
</comment>
<accession>A0A8J6NQZ1</accession>
<sequence>MDVEKLYEMLRKTQEPKGYFFNKDKQRVFDLLEALILNKERYGYMACPCRLAAGDREHDKDIICPCIYRVPDVQEFGSCYCNLYVSKEWNAEKIPHEYIPERRPPEKIAF</sequence>